<dbReference type="AlphaFoldDB" id="A0A5J4IY23"/>
<comment type="caution">
    <text evidence="1">The sequence shown here is derived from an EMBL/GenBank/DDBJ whole genome shotgun (WGS) entry which is preliminary data.</text>
</comment>
<proteinExistence type="predicted"/>
<dbReference type="Proteomes" id="UP000326509">
    <property type="component" value="Unassembled WGS sequence"/>
</dbReference>
<name>A0A5J4IY23_9FLAO</name>
<accession>A0A5J4IY23</accession>
<evidence type="ECO:0000313" key="2">
    <source>
        <dbReference type="Proteomes" id="UP000326509"/>
    </source>
</evidence>
<dbReference type="EMBL" id="BKCG01000004">
    <property type="protein sequence ID" value="GER59874.1"/>
    <property type="molecule type" value="Genomic_DNA"/>
</dbReference>
<sequence>MYANTLPTYGVDNFYEHIQNNIKDVQTSSENVFFKISKEKEDNLLFAEINEYEEVETNSESSTHQLTSVYGYLLALFSSQPLDALSKKLQNDVVQYIPHLDTTSTRLHVKFQVFII</sequence>
<reference evidence="1 2" key="1">
    <citation type="submission" date="2019-08" db="EMBL/GenBank/DDBJ databases">
        <title>Draft genome sequence of Ulvibacter marinus type strain NBRC 109484.</title>
        <authorList>
            <person name="Kawano K."/>
            <person name="Ushijima N."/>
            <person name="Kihara M."/>
            <person name="Itoh H."/>
        </authorList>
    </citation>
    <scope>NUCLEOTIDE SEQUENCE [LARGE SCALE GENOMIC DNA]</scope>
    <source>
        <strain evidence="1 2">NBRC 109484</strain>
    </source>
</reference>
<protein>
    <submittedName>
        <fullName evidence="1">Uncharacterized protein</fullName>
    </submittedName>
</protein>
<evidence type="ECO:0000313" key="1">
    <source>
        <dbReference type="EMBL" id="GER59874.1"/>
    </source>
</evidence>
<keyword evidence="2" id="KW-1185">Reference proteome</keyword>
<dbReference type="RefSeq" id="WP_151674322.1">
    <property type="nucleotide sequence ID" value="NZ_BKCG01000004.1"/>
</dbReference>
<dbReference type="OrthoDB" id="1438941at2"/>
<organism evidence="1 2">
    <name type="scientific">Patiriisocius marinus</name>
    <dbReference type="NCBI Taxonomy" id="1397112"/>
    <lineage>
        <taxon>Bacteria</taxon>
        <taxon>Pseudomonadati</taxon>
        <taxon>Bacteroidota</taxon>
        <taxon>Flavobacteriia</taxon>
        <taxon>Flavobacteriales</taxon>
        <taxon>Flavobacteriaceae</taxon>
        <taxon>Patiriisocius</taxon>
    </lineage>
</organism>
<gene>
    <name evidence="1" type="ORF">ULMA_19820</name>
</gene>